<keyword evidence="4" id="KW-1185">Reference proteome</keyword>
<evidence type="ECO:0000313" key="3">
    <source>
        <dbReference type="EMBL" id="GFY65798.1"/>
    </source>
</evidence>
<dbReference type="Proteomes" id="UP000886998">
    <property type="component" value="Unassembled WGS sequence"/>
</dbReference>
<evidence type="ECO:0000259" key="2">
    <source>
        <dbReference type="PROSITE" id="PS50994"/>
    </source>
</evidence>
<feature type="domain" description="Integrase catalytic" evidence="2">
    <location>
        <begin position="56"/>
        <end position="245"/>
    </location>
</feature>
<gene>
    <name evidence="3" type="ORF">TNIN_117701</name>
</gene>
<dbReference type="InterPro" id="IPR001584">
    <property type="entry name" value="Integrase_cat-core"/>
</dbReference>
<comment type="caution">
    <text evidence="3">The sequence shown here is derived from an EMBL/GenBank/DDBJ whole genome shotgun (WGS) entry which is preliminary data.</text>
</comment>
<dbReference type="GO" id="GO:0015074">
    <property type="term" value="P:DNA integration"/>
    <property type="evidence" value="ECO:0007669"/>
    <property type="project" value="InterPro"/>
</dbReference>
<organism evidence="3 4">
    <name type="scientific">Trichonephila inaurata madagascariensis</name>
    <dbReference type="NCBI Taxonomy" id="2747483"/>
    <lineage>
        <taxon>Eukaryota</taxon>
        <taxon>Metazoa</taxon>
        <taxon>Ecdysozoa</taxon>
        <taxon>Arthropoda</taxon>
        <taxon>Chelicerata</taxon>
        <taxon>Arachnida</taxon>
        <taxon>Araneae</taxon>
        <taxon>Araneomorphae</taxon>
        <taxon>Entelegynae</taxon>
        <taxon>Araneoidea</taxon>
        <taxon>Nephilidae</taxon>
        <taxon>Trichonephila</taxon>
        <taxon>Trichonephila inaurata</taxon>
    </lineage>
</organism>
<dbReference type="PROSITE" id="PS50994">
    <property type="entry name" value="INTEGRASE"/>
    <property type="match status" value="1"/>
</dbReference>
<dbReference type="GO" id="GO:0003676">
    <property type="term" value="F:nucleic acid binding"/>
    <property type="evidence" value="ECO:0007669"/>
    <property type="project" value="InterPro"/>
</dbReference>
<reference evidence="3" key="1">
    <citation type="submission" date="2020-08" db="EMBL/GenBank/DDBJ databases">
        <title>Multicomponent nature underlies the extraordinary mechanical properties of spider dragline silk.</title>
        <authorList>
            <person name="Kono N."/>
            <person name="Nakamura H."/>
            <person name="Mori M."/>
            <person name="Yoshida Y."/>
            <person name="Ohtoshi R."/>
            <person name="Malay A.D."/>
            <person name="Moran D.A.P."/>
            <person name="Tomita M."/>
            <person name="Numata K."/>
            <person name="Arakawa K."/>
        </authorList>
    </citation>
    <scope>NUCLEOTIDE SEQUENCE</scope>
</reference>
<evidence type="ECO:0000256" key="1">
    <source>
        <dbReference type="SAM" id="SignalP"/>
    </source>
</evidence>
<dbReference type="InterPro" id="IPR012337">
    <property type="entry name" value="RNaseH-like_sf"/>
</dbReference>
<protein>
    <submittedName>
        <fullName evidence="3">Integrase catalytic domain-containing protein</fullName>
    </submittedName>
</protein>
<dbReference type="InterPro" id="IPR036397">
    <property type="entry name" value="RNaseH_sf"/>
</dbReference>
<name>A0A8X6Y509_9ARAC</name>
<feature type="chain" id="PRO_5036454323" evidence="1">
    <location>
        <begin position="20"/>
        <end position="336"/>
    </location>
</feature>
<sequence length="336" mass="38359">MLFISVFLAVLALVTPYSGDIDHVNEYVDEVLSDHLPGLVEKANLDTTEMPDFYFNVQGPLVKAEVLDGTNYAGPIITKPNLKRPRVTLKSYIAIFICFSTKATHLEIISDLTTEAFLAYLRRFIARRFKTSVIWSDNATNFKGARNTFLMIGTKFSSPTQFSEEEDIEWNFTPPASPHFGGLWEANIKSTKRILLRVAKSAIMTFEKLITLITQIEAVLNFRPLSPLSPDPNDFNPLTVGHFLTGNTISSFPELYTASDSLSYHSRWKFIQSLRNKFWNHWSTEYLSHLQTRAKWSVQNPNLRENQLVLLRDPTPSPWTGLWDVFFKCSLVVIVL</sequence>
<dbReference type="InterPro" id="IPR040676">
    <property type="entry name" value="DUF5641"/>
</dbReference>
<feature type="signal peptide" evidence="1">
    <location>
        <begin position="1"/>
        <end position="19"/>
    </location>
</feature>
<proteinExistence type="predicted"/>
<dbReference type="Pfam" id="PF18701">
    <property type="entry name" value="DUF5641"/>
    <property type="match status" value="1"/>
</dbReference>
<evidence type="ECO:0000313" key="4">
    <source>
        <dbReference type="Proteomes" id="UP000886998"/>
    </source>
</evidence>
<dbReference type="AlphaFoldDB" id="A0A8X6Y509"/>
<dbReference type="OrthoDB" id="6423597at2759"/>
<dbReference type="EMBL" id="BMAV01015689">
    <property type="protein sequence ID" value="GFY65798.1"/>
    <property type="molecule type" value="Genomic_DNA"/>
</dbReference>
<keyword evidence="1" id="KW-0732">Signal</keyword>
<accession>A0A8X6Y509</accession>
<dbReference type="PANTHER" id="PTHR47331">
    <property type="entry name" value="PHD-TYPE DOMAIN-CONTAINING PROTEIN"/>
    <property type="match status" value="1"/>
</dbReference>
<dbReference type="SUPFAM" id="SSF53098">
    <property type="entry name" value="Ribonuclease H-like"/>
    <property type="match status" value="1"/>
</dbReference>
<dbReference type="Gene3D" id="3.30.420.10">
    <property type="entry name" value="Ribonuclease H-like superfamily/Ribonuclease H"/>
    <property type="match status" value="1"/>
</dbReference>